<evidence type="ECO:0000256" key="1">
    <source>
        <dbReference type="ARBA" id="ARBA00009184"/>
    </source>
</evidence>
<evidence type="ECO:0000256" key="4">
    <source>
        <dbReference type="ARBA" id="ARBA00022842"/>
    </source>
</evidence>
<gene>
    <name evidence="5" type="ORF">F4694_003748</name>
</gene>
<dbReference type="Gene3D" id="3.40.50.1000">
    <property type="entry name" value="HAD superfamily/HAD-like"/>
    <property type="match status" value="1"/>
</dbReference>
<accession>A0A852TI99</accession>
<sequence length="220" mass="25744">MKVAIFDFDGTLFPEETFPLLMSHLKKHPIHFQKYRKFFLRIMPVYIAYKCKLYPEQKMKEYTMWSYISAFGSSSKAEIEEFFSQIGGKMSQNLSNQMLHRLEQHKKDGYYTMLVSGAYVPLLHSVTEDVTFDCIIGSNIPYENEKLRKNAPINYIYGERKTEYITNHLANMKVDWQNSFAYGDSFTDLNVLELVGNPVAVNPEPRLLEIANHKKWEIIS</sequence>
<dbReference type="PANTHER" id="PTHR43344:SF13">
    <property type="entry name" value="PHOSPHATASE RV3661-RELATED"/>
    <property type="match status" value="1"/>
</dbReference>
<organism evidence="5 6">
    <name type="scientific">Neobacillus niacini</name>
    <dbReference type="NCBI Taxonomy" id="86668"/>
    <lineage>
        <taxon>Bacteria</taxon>
        <taxon>Bacillati</taxon>
        <taxon>Bacillota</taxon>
        <taxon>Bacilli</taxon>
        <taxon>Bacillales</taxon>
        <taxon>Bacillaceae</taxon>
        <taxon>Neobacillus</taxon>
    </lineage>
</organism>
<reference evidence="6" key="2">
    <citation type="submission" date="2020-08" db="EMBL/GenBank/DDBJ databases">
        <title>The Agave Microbiome: Exploring the role of microbial communities in plant adaptations to desert environments.</title>
        <authorList>
            <person name="Partida-Martinez L.P."/>
        </authorList>
    </citation>
    <scope>NUCLEOTIDE SEQUENCE [LARGE SCALE GENOMIC DNA]</scope>
    <source>
        <strain evidence="6">AT2.8</strain>
    </source>
</reference>
<dbReference type="PANTHER" id="PTHR43344">
    <property type="entry name" value="PHOSPHOSERINE PHOSPHATASE"/>
    <property type="match status" value="1"/>
</dbReference>
<dbReference type="InterPro" id="IPR006385">
    <property type="entry name" value="HAD_hydro_SerB1"/>
</dbReference>
<comment type="caution">
    <text evidence="5">The sequence shown here is derived from an EMBL/GenBank/DDBJ whole genome shotgun (WGS) entry which is preliminary data.</text>
</comment>
<dbReference type="SUPFAM" id="SSF56784">
    <property type="entry name" value="HAD-like"/>
    <property type="match status" value="1"/>
</dbReference>
<dbReference type="Proteomes" id="UP000548423">
    <property type="component" value="Unassembled WGS sequence"/>
</dbReference>
<dbReference type="GO" id="GO:0016787">
    <property type="term" value="F:hydrolase activity"/>
    <property type="evidence" value="ECO:0007669"/>
    <property type="project" value="UniProtKB-KW"/>
</dbReference>
<keyword evidence="3 5" id="KW-0378">Hydrolase</keyword>
<keyword evidence="4" id="KW-0460">Magnesium</keyword>
<dbReference type="GO" id="GO:0046872">
    <property type="term" value="F:metal ion binding"/>
    <property type="evidence" value="ECO:0007669"/>
    <property type="project" value="UniProtKB-KW"/>
</dbReference>
<dbReference type="InterPro" id="IPR050582">
    <property type="entry name" value="HAD-like_SerB"/>
</dbReference>
<keyword evidence="2" id="KW-0479">Metal-binding</keyword>
<dbReference type="Gene3D" id="1.20.1440.100">
    <property type="entry name" value="SG protein - dephosphorylation function"/>
    <property type="match status" value="1"/>
</dbReference>
<name>A0A852TI99_9BACI</name>
<reference evidence="6" key="1">
    <citation type="submission" date="2020-07" db="EMBL/GenBank/DDBJ databases">
        <authorList>
            <person name="Partida-Martinez L."/>
            <person name="Huntemann M."/>
            <person name="Clum A."/>
            <person name="Wang J."/>
            <person name="Palaniappan K."/>
            <person name="Ritter S."/>
            <person name="Chen I.-M."/>
            <person name="Stamatis D."/>
            <person name="Reddy T."/>
            <person name="O'Malley R."/>
            <person name="Daum C."/>
            <person name="Shapiro N."/>
            <person name="Ivanova N."/>
            <person name="Kyrpides N."/>
            <person name="Woyke T."/>
        </authorList>
    </citation>
    <scope>NUCLEOTIDE SEQUENCE [LARGE SCALE GENOMIC DNA]</scope>
    <source>
        <strain evidence="6">AT2.8</strain>
    </source>
</reference>
<dbReference type="InterPro" id="IPR036412">
    <property type="entry name" value="HAD-like_sf"/>
</dbReference>
<dbReference type="AlphaFoldDB" id="A0A852TI99"/>
<dbReference type="NCBIfam" id="TIGR01490">
    <property type="entry name" value="HAD-SF-IB-hyp1"/>
    <property type="match status" value="1"/>
</dbReference>
<evidence type="ECO:0000313" key="6">
    <source>
        <dbReference type="Proteomes" id="UP000548423"/>
    </source>
</evidence>
<dbReference type="Pfam" id="PF12710">
    <property type="entry name" value="HAD"/>
    <property type="match status" value="1"/>
</dbReference>
<evidence type="ECO:0000256" key="2">
    <source>
        <dbReference type="ARBA" id="ARBA00022723"/>
    </source>
</evidence>
<evidence type="ECO:0000313" key="5">
    <source>
        <dbReference type="EMBL" id="NYE06968.1"/>
    </source>
</evidence>
<dbReference type="EMBL" id="JACCBX010000007">
    <property type="protein sequence ID" value="NYE06968.1"/>
    <property type="molecule type" value="Genomic_DNA"/>
</dbReference>
<comment type="similarity">
    <text evidence="1">Belongs to the HAD-like hydrolase superfamily. SerB family.</text>
</comment>
<dbReference type="NCBIfam" id="TIGR01488">
    <property type="entry name" value="HAD-SF-IB"/>
    <property type="match status" value="1"/>
</dbReference>
<proteinExistence type="inferred from homology"/>
<dbReference type="InterPro" id="IPR023214">
    <property type="entry name" value="HAD_sf"/>
</dbReference>
<protein>
    <submittedName>
        <fullName evidence="5">HAD superfamily hydrolase (TIGR01490 family)</fullName>
    </submittedName>
</protein>
<evidence type="ECO:0000256" key="3">
    <source>
        <dbReference type="ARBA" id="ARBA00022801"/>
    </source>
</evidence>